<reference evidence="1" key="1">
    <citation type="submission" date="2021-05" db="EMBL/GenBank/DDBJ databases">
        <title>Molecular characterization for Shewanella algae harboring chromosomal blaOXA-55-like strains isolated from clinical and environment sample.</title>
        <authorList>
            <person name="Ohama Y."/>
            <person name="Aoki K."/>
            <person name="Harada S."/>
            <person name="Moriya K."/>
            <person name="Ishii Y."/>
            <person name="Tateda K."/>
        </authorList>
    </citation>
    <scope>NUCLEOTIDE SEQUENCE</scope>
    <source>
        <strain evidence="1">TUM17379</strain>
    </source>
</reference>
<dbReference type="RefSeq" id="WP_208146982.1">
    <property type="nucleotide sequence ID" value="NZ_AP024613.1"/>
</dbReference>
<dbReference type="EMBL" id="AP024613">
    <property type="protein sequence ID" value="BCV45156.1"/>
    <property type="molecule type" value="Genomic_DNA"/>
</dbReference>
<gene>
    <name evidence="1" type="ORF">TUM17379_21740</name>
</gene>
<protein>
    <submittedName>
        <fullName evidence="1">Uncharacterized protein</fullName>
    </submittedName>
</protein>
<proteinExistence type="predicted"/>
<sequence>MIAAIVWHPEQSFKLNFVINTDFLSFYHAYFFAFKDENSDANTKFGFTPLSKALEIRYCAEG</sequence>
<evidence type="ECO:0000313" key="2">
    <source>
        <dbReference type="Proteomes" id="UP000825078"/>
    </source>
</evidence>
<accession>A0AAD1K955</accession>
<organism evidence="1 2">
    <name type="scientific">Shewanella algae</name>
    <dbReference type="NCBI Taxonomy" id="38313"/>
    <lineage>
        <taxon>Bacteria</taxon>
        <taxon>Pseudomonadati</taxon>
        <taxon>Pseudomonadota</taxon>
        <taxon>Gammaproteobacteria</taxon>
        <taxon>Alteromonadales</taxon>
        <taxon>Shewanellaceae</taxon>
        <taxon>Shewanella</taxon>
    </lineage>
</organism>
<name>A0AAD1K955_9GAMM</name>
<dbReference type="Proteomes" id="UP000825078">
    <property type="component" value="Chromosome"/>
</dbReference>
<evidence type="ECO:0000313" key="1">
    <source>
        <dbReference type="EMBL" id="BCV45156.1"/>
    </source>
</evidence>
<dbReference type="AlphaFoldDB" id="A0AAD1K955"/>